<dbReference type="RefSeq" id="XP_013409212.1">
    <property type="nucleotide sequence ID" value="XM_013553758.1"/>
</dbReference>
<dbReference type="Proteomes" id="UP000085678">
    <property type="component" value="Unplaced"/>
</dbReference>
<dbReference type="Pfam" id="PF10273">
    <property type="entry name" value="WGG"/>
    <property type="match status" value="1"/>
</dbReference>
<feature type="compositionally biased region" description="Acidic residues" evidence="5">
    <location>
        <begin position="126"/>
        <end position="140"/>
    </location>
</feature>
<dbReference type="InterPro" id="IPR019398">
    <property type="entry name" value="Pre-rRNA_process_TSR2"/>
</dbReference>
<dbReference type="STRING" id="7574.A0A1S3JFN0"/>
<proteinExistence type="inferred from homology"/>
<feature type="region of interest" description="Disordered" evidence="5">
    <location>
        <begin position="122"/>
        <end position="207"/>
    </location>
</feature>
<dbReference type="OrthoDB" id="263560at2759"/>
<evidence type="ECO:0000256" key="1">
    <source>
        <dbReference type="ARBA" id="ARBA00002210"/>
    </source>
</evidence>
<comment type="similarity">
    <text evidence="2">Belongs to the TSR2 family.</text>
</comment>
<dbReference type="FunCoup" id="A0A1S3JFN0">
    <property type="interactions" value="1454"/>
</dbReference>
<keyword evidence="4" id="KW-0698">rRNA processing</keyword>
<dbReference type="KEGG" id="lak:106172848"/>
<evidence type="ECO:0000256" key="2">
    <source>
        <dbReference type="ARBA" id="ARBA00006524"/>
    </source>
</evidence>
<evidence type="ECO:0000256" key="3">
    <source>
        <dbReference type="ARBA" id="ARBA00017551"/>
    </source>
</evidence>
<comment type="function">
    <text evidence="1">May be involved in 20S pre-rRNA processing.</text>
</comment>
<name>A0A1S3JFN0_LINAN</name>
<accession>A0A1S3JFN0</accession>
<dbReference type="InParanoid" id="A0A1S3JFN0"/>
<reference evidence="7" key="1">
    <citation type="submission" date="2025-08" db="UniProtKB">
        <authorList>
            <consortium name="RefSeq"/>
        </authorList>
    </citation>
    <scope>IDENTIFICATION</scope>
    <source>
        <tissue evidence="7">Gonads</tissue>
    </source>
</reference>
<keyword evidence="6" id="KW-1185">Reference proteome</keyword>
<protein>
    <recommendedName>
        <fullName evidence="3">Pre-rRNA-processing protein TSR2 homolog</fullName>
    </recommendedName>
</protein>
<dbReference type="GeneID" id="106172848"/>
<organism evidence="6 7">
    <name type="scientific">Lingula anatina</name>
    <name type="common">Brachiopod</name>
    <name type="synonym">Lingula unguis</name>
    <dbReference type="NCBI Taxonomy" id="7574"/>
    <lineage>
        <taxon>Eukaryota</taxon>
        <taxon>Metazoa</taxon>
        <taxon>Spiralia</taxon>
        <taxon>Lophotrochozoa</taxon>
        <taxon>Brachiopoda</taxon>
        <taxon>Linguliformea</taxon>
        <taxon>Lingulata</taxon>
        <taxon>Lingulida</taxon>
        <taxon>Linguloidea</taxon>
        <taxon>Lingulidae</taxon>
        <taxon>Lingula</taxon>
    </lineage>
</organism>
<evidence type="ECO:0000313" key="6">
    <source>
        <dbReference type="Proteomes" id="UP000085678"/>
    </source>
</evidence>
<dbReference type="AlphaFoldDB" id="A0A1S3JFN0"/>
<sequence length="207" mass="22973">MASGPSTASVFYKAIEKVLKGWTAFQLAVSHGFGGAHTQEKAVWLVGAVEQWFTENDDIEPWELSDFFEDIMSTEFDTVIDDNSLLVVSKAICQFYALCKQGKEAEVLADVEKIPTASLQNCVVAQDEDEDDDDEEEEEEVPRLSQGGASRLQPEPMDHQSATEGATGCDNTTTENSDTKTEDQSSSQDAEMEEEWTTVTSKKKKRR</sequence>
<evidence type="ECO:0000256" key="5">
    <source>
        <dbReference type="SAM" id="MobiDB-lite"/>
    </source>
</evidence>
<gene>
    <name evidence="7" type="primary">LOC106172848</name>
</gene>
<dbReference type="PANTHER" id="PTHR21250">
    <property type="entry name" value="PRE-RRNA-PROCESSING PROTEIN TSR2 HOMOLOG"/>
    <property type="match status" value="1"/>
</dbReference>
<evidence type="ECO:0000256" key="4">
    <source>
        <dbReference type="ARBA" id="ARBA00022552"/>
    </source>
</evidence>
<evidence type="ECO:0000313" key="7">
    <source>
        <dbReference type="RefSeq" id="XP_013409212.1"/>
    </source>
</evidence>
<feature type="compositionally biased region" description="Polar residues" evidence="5">
    <location>
        <begin position="160"/>
        <end position="176"/>
    </location>
</feature>
<dbReference type="GO" id="GO:0006364">
    <property type="term" value="P:rRNA processing"/>
    <property type="evidence" value="ECO:0007669"/>
    <property type="project" value="UniProtKB-KW"/>
</dbReference>